<dbReference type="AlphaFoldDB" id="A0A8K0V8G1"/>
<reference evidence="5" key="1">
    <citation type="submission" date="2021-01" db="EMBL/GenBank/DDBJ databases">
        <title>Tabrizicola alba sp. nov. a motile alkaliphilic bacterium isolated from a soda lake.</title>
        <authorList>
            <person name="Szuroczki S."/>
            <person name="Abbaszade G."/>
            <person name="Schumann P."/>
            <person name="Toth E."/>
        </authorList>
    </citation>
    <scope>NUCLEOTIDE SEQUENCE</scope>
    <source>
        <strain evidence="5">DMG-N-6</strain>
    </source>
</reference>
<dbReference type="RefSeq" id="WP_202688321.1">
    <property type="nucleotide sequence ID" value="NZ_JAESVN010000003.1"/>
</dbReference>
<evidence type="ECO:0000313" key="6">
    <source>
        <dbReference type="Proteomes" id="UP000648908"/>
    </source>
</evidence>
<dbReference type="EMBL" id="JAESVN010000003">
    <property type="protein sequence ID" value="MBL4917407.1"/>
    <property type="molecule type" value="Genomic_DNA"/>
</dbReference>
<protein>
    <recommendedName>
        <fullName evidence="4">HpcH/HpaI aldolase/citrate lyase domain-containing protein</fullName>
    </recommendedName>
</protein>
<keyword evidence="6" id="KW-1185">Reference proteome</keyword>
<evidence type="ECO:0000259" key="4">
    <source>
        <dbReference type="Pfam" id="PF03328"/>
    </source>
</evidence>
<proteinExistence type="inferred from homology"/>
<dbReference type="Gene3D" id="3.20.20.60">
    <property type="entry name" value="Phosphoenolpyruvate-binding domains"/>
    <property type="match status" value="1"/>
</dbReference>
<dbReference type="PANTHER" id="PTHR30502">
    <property type="entry name" value="2-KETO-3-DEOXY-L-RHAMNONATE ALDOLASE"/>
    <property type="match status" value="1"/>
</dbReference>
<dbReference type="GO" id="GO:0016832">
    <property type="term" value="F:aldehyde-lyase activity"/>
    <property type="evidence" value="ECO:0007669"/>
    <property type="project" value="TreeGrafter"/>
</dbReference>
<feature type="domain" description="HpcH/HpaI aldolase/citrate lyase" evidence="4">
    <location>
        <begin position="26"/>
        <end position="241"/>
    </location>
</feature>
<keyword evidence="2" id="KW-0479">Metal-binding</keyword>
<dbReference type="GO" id="GO:0046872">
    <property type="term" value="F:metal ion binding"/>
    <property type="evidence" value="ECO:0007669"/>
    <property type="project" value="UniProtKB-KW"/>
</dbReference>
<evidence type="ECO:0000256" key="3">
    <source>
        <dbReference type="ARBA" id="ARBA00023239"/>
    </source>
</evidence>
<dbReference type="Pfam" id="PF03328">
    <property type="entry name" value="HpcH_HpaI"/>
    <property type="match status" value="1"/>
</dbReference>
<comment type="caution">
    <text evidence="5">The sequence shown here is derived from an EMBL/GenBank/DDBJ whole genome shotgun (WGS) entry which is preliminary data.</text>
</comment>
<keyword evidence="3" id="KW-0456">Lyase</keyword>
<accession>A0A8K0V8G1</accession>
<dbReference type="Proteomes" id="UP000648908">
    <property type="component" value="Unassembled WGS sequence"/>
</dbReference>
<comment type="similarity">
    <text evidence="1">Belongs to the HpcH/HpaI aldolase family.</text>
</comment>
<dbReference type="GO" id="GO:0005737">
    <property type="term" value="C:cytoplasm"/>
    <property type="evidence" value="ECO:0007669"/>
    <property type="project" value="TreeGrafter"/>
</dbReference>
<gene>
    <name evidence="5" type="ORF">JL811_09250</name>
</gene>
<organism evidence="5 6">
    <name type="scientific">Szabonella alba</name>
    <dbReference type="NCBI Taxonomy" id="2804194"/>
    <lineage>
        <taxon>Bacteria</taxon>
        <taxon>Pseudomonadati</taxon>
        <taxon>Pseudomonadota</taxon>
        <taxon>Alphaproteobacteria</taxon>
        <taxon>Rhodobacterales</taxon>
        <taxon>Paracoccaceae</taxon>
        <taxon>Szabonella</taxon>
    </lineage>
</organism>
<dbReference type="PANTHER" id="PTHR30502:SF0">
    <property type="entry name" value="PHOSPHOENOLPYRUVATE CARBOXYLASE FAMILY PROTEIN"/>
    <property type="match status" value="1"/>
</dbReference>
<sequence length="264" mass="27513">MPITVPWMKPALASGTLLRGLMVSELKTPFLGAILDASGMDFAILDQEHGSYGADLLAGMVAGFRGGRCQPLVRVPEIRRDAFLTPLEMGAAGVVVPRVESGDQARAIVEYCHYPPAGSRGVSLSRAHSGFTRVRAAEYTARANAEILIAVQIETATALGALDDILSVEGVDMAFIGPSDLSVSCGIDPDLTAPEMAGHVAAILAACRRHGKYAGLQTTDWATARALVPQGLHLVSATTDLAALQSGLKAALAALPDRTGGQDQ</sequence>
<evidence type="ECO:0000256" key="2">
    <source>
        <dbReference type="ARBA" id="ARBA00022723"/>
    </source>
</evidence>
<dbReference type="InterPro" id="IPR005000">
    <property type="entry name" value="Aldolase/citrate-lyase_domain"/>
</dbReference>
<dbReference type="InterPro" id="IPR015813">
    <property type="entry name" value="Pyrv/PenolPyrv_kinase-like_dom"/>
</dbReference>
<name>A0A8K0V8G1_9RHOB</name>
<dbReference type="InterPro" id="IPR050251">
    <property type="entry name" value="HpcH-HpaI_aldolase"/>
</dbReference>
<evidence type="ECO:0000256" key="1">
    <source>
        <dbReference type="ARBA" id="ARBA00005568"/>
    </source>
</evidence>
<evidence type="ECO:0000313" key="5">
    <source>
        <dbReference type="EMBL" id="MBL4917407.1"/>
    </source>
</evidence>
<dbReference type="SUPFAM" id="SSF51621">
    <property type="entry name" value="Phosphoenolpyruvate/pyruvate domain"/>
    <property type="match status" value="1"/>
</dbReference>
<dbReference type="InterPro" id="IPR040442">
    <property type="entry name" value="Pyrv_kinase-like_dom_sf"/>
</dbReference>